<gene>
    <name evidence="2" type="ORF">FTUN_5191</name>
</gene>
<feature type="transmembrane region" description="Helical" evidence="1">
    <location>
        <begin position="21"/>
        <end position="43"/>
    </location>
</feature>
<accession>A0A6M5YW45</accession>
<sequence>MSGLWGSKMPRGVHPFPRSRCAARVGVFAANLIVPAWLGWAVTGDGGRAGMIAATVLTRVVRPFVVLRLTGRAVDRQIEQKVRERQNSEAQP</sequence>
<organism evidence="2 3">
    <name type="scientific">Frigoriglobus tundricola</name>
    <dbReference type="NCBI Taxonomy" id="2774151"/>
    <lineage>
        <taxon>Bacteria</taxon>
        <taxon>Pseudomonadati</taxon>
        <taxon>Planctomycetota</taxon>
        <taxon>Planctomycetia</taxon>
        <taxon>Gemmatales</taxon>
        <taxon>Gemmataceae</taxon>
        <taxon>Frigoriglobus</taxon>
    </lineage>
</organism>
<dbReference type="Proteomes" id="UP000503447">
    <property type="component" value="Chromosome"/>
</dbReference>
<protein>
    <submittedName>
        <fullName evidence="2">Uncharacterized protein</fullName>
    </submittedName>
</protein>
<keyword evidence="1" id="KW-0472">Membrane</keyword>
<keyword evidence="3" id="KW-1185">Reference proteome</keyword>
<keyword evidence="1" id="KW-1133">Transmembrane helix</keyword>
<evidence type="ECO:0000256" key="1">
    <source>
        <dbReference type="SAM" id="Phobius"/>
    </source>
</evidence>
<dbReference type="AlphaFoldDB" id="A0A6M5YW45"/>
<name>A0A6M5YW45_9BACT</name>
<reference evidence="3" key="1">
    <citation type="submission" date="2020-05" db="EMBL/GenBank/DDBJ databases">
        <title>Frigoriglobus tundricola gen. nov., sp. nov., a psychrotolerant cellulolytic planctomycete of the family Gemmataceae with two divergent copies of 16S rRNA gene.</title>
        <authorList>
            <person name="Kulichevskaya I.S."/>
            <person name="Ivanova A.A."/>
            <person name="Naumoff D.G."/>
            <person name="Beletsky A.V."/>
            <person name="Rijpstra W.I.C."/>
            <person name="Sinninghe Damste J.S."/>
            <person name="Mardanov A.V."/>
            <person name="Ravin N.V."/>
            <person name="Dedysh S.N."/>
        </authorList>
    </citation>
    <scope>NUCLEOTIDE SEQUENCE [LARGE SCALE GENOMIC DNA]</scope>
    <source>
        <strain evidence="3">PL17</strain>
    </source>
</reference>
<evidence type="ECO:0000313" key="2">
    <source>
        <dbReference type="EMBL" id="QJW97616.1"/>
    </source>
</evidence>
<evidence type="ECO:0000313" key="3">
    <source>
        <dbReference type="Proteomes" id="UP000503447"/>
    </source>
</evidence>
<proteinExistence type="predicted"/>
<dbReference type="KEGG" id="ftj:FTUN_5191"/>
<dbReference type="EMBL" id="CP053452">
    <property type="protein sequence ID" value="QJW97616.1"/>
    <property type="molecule type" value="Genomic_DNA"/>
</dbReference>
<keyword evidence="1" id="KW-0812">Transmembrane</keyword>